<dbReference type="AlphaFoldDB" id="A0A7W1XRB1"/>
<keyword evidence="2" id="KW-1185">Reference proteome</keyword>
<sequence length="76" mass="9096">MDSIRFWYDASEQKLIVLHNRSGERREIRQLEKIVRFLKEYDLTPDNCKGVQSADDRTHLFAKMRIRSGCCKKDHL</sequence>
<name>A0A7W1XRB1_9BACL</name>
<evidence type="ECO:0000313" key="2">
    <source>
        <dbReference type="Proteomes" id="UP000538292"/>
    </source>
</evidence>
<reference evidence="1 2" key="1">
    <citation type="submission" date="2020-07" db="EMBL/GenBank/DDBJ databases">
        <title>Thermoactinomyces phylogeny.</title>
        <authorList>
            <person name="Dunlap C."/>
        </authorList>
    </citation>
    <scope>NUCLEOTIDE SEQUENCE [LARGE SCALE GENOMIC DNA]</scope>
    <source>
        <strain evidence="1 2">AMNI-1</strain>
    </source>
</reference>
<comment type="caution">
    <text evidence="1">The sequence shown here is derived from an EMBL/GenBank/DDBJ whole genome shotgun (WGS) entry which is preliminary data.</text>
</comment>
<protein>
    <submittedName>
        <fullName evidence="1">Uncharacterized protein</fullName>
    </submittedName>
</protein>
<organism evidence="1 2">
    <name type="scientific">Thermoactinomyces mirandus</name>
    <dbReference type="NCBI Taxonomy" id="2756294"/>
    <lineage>
        <taxon>Bacteria</taxon>
        <taxon>Bacillati</taxon>
        <taxon>Bacillota</taxon>
        <taxon>Bacilli</taxon>
        <taxon>Bacillales</taxon>
        <taxon>Thermoactinomycetaceae</taxon>
        <taxon>Thermoactinomyces</taxon>
    </lineage>
</organism>
<dbReference type="Proteomes" id="UP000538292">
    <property type="component" value="Unassembled WGS sequence"/>
</dbReference>
<dbReference type="RefSeq" id="WP_181738780.1">
    <property type="nucleotide sequence ID" value="NZ_JACEOL010000018.1"/>
</dbReference>
<accession>A0A7W1XRB1</accession>
<gene>
    <name evidence="1" type="ORF">H2C83_05900</name>
</gene>
<dbReference type="EMBL" id="JACEOL010000018">
    <property type="protein sequence ID" value="MBA4601863.1"/>
    <property type="molecule type" value="Genomic_DNA"/>
</dbReference>
<evidence type="ECO:0000313" key="1">
    <source>
        <dbReference type="EMBL" id="MBA4601863.1"/>
    </source>
</evidence>
<proteinExistence type="predicted"/>